<keyword evidence="8" id="KW-1185">Reference proteome</keyword>
<protein>
    <recommendedName>
        <fullName evidence="5">Ribosome biogenesis regulatory protein</fullName>
    </recommendedName>
</protein>
<evidence type="ECO:0000256" key="3">
    <source>
        <dbReference type="ARBA" id="ARBA00022517"/>
    </source>
</evidence>
<comment type="function">
    <text evidence="5">Involved in ribosomal large subunit assembly.</text>
</comment>
<evidence type="ECO:0000256" key="1">
    <source>
        <dbReference type="ARBA" id="ARBA00004123"/>
    </source>
</evidence>
<dbReference type="GO" id="GO:0042254">
    <property type="term" value="P:ribosome biogenesis"/>
    <property type="evidence" value="ECO:0007669"/>
    <property type="project" value="UniProtKB-KW"/>
</dbReference>
<dbReference type="InterPro" id="IPR007023">
    <property type="entry name" value="Ribosom_reg"/>
</dbReference>
<keyword evidence="3 5" id="KW-0690">Ribosome biogenesis</keyword>
<evidence type="ECO:0000313" key="7">
    <source>
        <dbReference type="EMBL" id="KAJ3500595.1"/>
    </source>
</evidence>
<evidence type="ECO:0000256" key="2">
    <source>
        <dbReference type="ARBA" id="ARBA00010077"/>
    </source>
</evidence>
<gene>
    <name evidence="7" type="ORF">NLJ89_g9723</name>
</gene>
<dbReference type="Pfam" id="PF04939">
    <property type="entry name" value="RRS1"/>
    <property type="match status" value="1"/>
</dbReference>
<comment type="caution">
    <text evidence="7">The sequence shown here is derived from an EMBL/GenBank/DDBJ whole genome shotgun (WGS) entry which is preliminary data.</text>
</comment>
<evidence type="ECO:0000313" key="8">
    <source>
        <dbReference type="Proteomes" id="UP001148786"/>
    </source>
</evidence>
<organism evidence="7 8">
    <name type="scientific">Agrocybe chaxingu</name>
    <dbReference type="NCBI Taxonomy" id="84603"/>
    <lineage>
        <taxon>Eukaryota</taxon>
        <taxon>Fungi</taxon>
        <taxon>Dikarya</taxon>
        <taxon>Basidiomycota</taxon>
        <taxon>Agaricomycotina</taxon>
        <taxon>Agaricomycetes</taxon>
        <taxon>Agaricomycetidae</taxon>
        <taxon>Agaricales</taxon>
        <taxon>Agaricineae</taxon>
        <taxon>Strophariaceae</taxon>
        <taxon>Agrocybe</taxon>
    </lineage>
</organism>
<comment type="subcellular location">
    <subcellularLocation>
        <location evidence="1 5">Nucleus</location>
    </subcellularLocation>
</comment>
<feature type="region of interest" description="Disordered" evidence="6">
    <location>
        <begin position="273"/>
        <end position="330"/>
    </location>
</feature>
<dbReference type="OrthoDB" id="28455at2759"/>
<dbReference type="AlphaFoldDB" id="A0A9W8JSY3"/>
<evidence type="ECO:0000256" key="4">
    <source>
        <dbReference type="ARBA" id="ARBA00023242"/>
    </source>
</evidence>
<feature type="region of interest" description="Disordered" evidence="6">
    <location>
        <begin position="198"/>
        <end position="223"/>
    </location>
</feature>
<evidence type="ECO:0000256" key="6">
    <source>
        <dbReference type="SAM" id="MobiDB-lite"/>
    </source>
</evidence>
<reference evidence="7" key="1">
    <citation type="submission" date="2022-07" db="EMBL/GenBank/DDBJ databases">
        <title>Genome Sequence of Agrocybe chaxingu.</title>
        <authorList>
            <person name="Buettner E."/>
        </authorList>
    </citation>
    <scope>NUCLEOTIDE SEQUENCE</scope>
    <source>
        <strain evidence="7">MP-N11</strain>
    </source>
</reference>
<name>A0A9W8JSY3_9AGAR</name>
<dbReference type="GO" id="GO:0005634">
    <property type="term" value="C:nucleus"/>
    <property type="evidence" value="ECO:0007669"/>
    <property type="project" value="UniProtKB-SubCell"/>
</dbReference>
<feature type="compositionally biased region" description="Polar residues" evidence="6">
    <location>
        <begin position="198"/>
        <end position="210"/>
    </location>
</feature>
<feature type="compositionally biased region" description="Basic and acidic residues" evidence="6">
    <location>
        <begin position="273"/>
        <end position="288"/>
    </location>
</feature>
<sequence length="330" mass="37069">MDVSNILASHAEKYKSVTVEKETPLDVDPGLLLVTDLNPIDGESYKLAPSLFFFLPQSDFSNSEKLEEHLQSLARDGVQSLFAALFSLPTKSSADGPLAVLPPPVYQLPRAKLLPKPKPQTKWEMFAKAKGIQKKVREKKVWDEEKQEWVDRWGRHGKNKEVEEQWIHEVPANADIDYDPRKIARDEKKAKIEKNLKQQQQNLARASGNSRSERKQTIERTLASSRISTASMGKFDKRLDGEKKLRGVKRKFEPNEVSGTLEKNASLTLIAKMESDSKKMRKEPRPENSDLNVRKAVRFASKGQGGAAMGRELAGGKSRGKVGRGGKGRR</sequence>
<dbReference type="EMBL" id="JANKHO010001578">
    <property type="protein sequence ID" value="KAJ3500595.1"/>
    <property type="molecule type" value="Genomic_DNA"/>
</dbReference>
<evidence type="ECO:0000256" key="5">
    <source>
        <dbReference type="RuleBase" id="RU364132"/>
    </source>
</evidence>
<feature type="compositionally biased region" description="Basic residues" evidence="6">
    <location>
        <begin position="318"/>
        <end position="330"/>
    </location>
</feature>
<keyword evidence="4 5" id="KW-0539">Nucleus</keyword>
<accession>A0A9W8JSY3</accession>
<proteinExistence type="inferred from homology"/>
<comment type="similarity">
    <text evidence="2 5">Belongs to the RRS1 family.</text>
</comment>
<dbReference type="Proteomes" id="UP001148786">
    <property type="component" value="Unassembled WGS sequence"/>
</dbReference>